<reference evidence="2" key="1">
    <citation type="journal article" date="2019" name="Int. J. Syst. Evol. Microbiol.">
        <title>The Global Catalogue of Microorganisms (GCM) 10K type strain sequencing project: providing services to taxonomists for standard genome sequencing and annotation.</title>
        <authorList>
            <consortium name="The Broad Institute Genomics Platform"/>
            <consortium name="The Broad Institute Genome Sequencing Center for Infectious Disease"/>
            <person name="Wu L."/>
            <person name="Ma J."/>
        </authorList>
    </citation>
    <scope>NUCLEOTIDE SEQUENCE [LARGE SCALE GENOMIC DNA]</scope>
    <source>
        <strain evidence="2">CGMCC 1.12750</strain>
    </source>
</reference>
<evidence type="ECO:0000313" key="1">
    <source>
        <dbReference type="EMBL" id="MFC7705217.1"/>
    </source>
</evidence>
<dbReference type="EMBL" id="JBHTFQ010000007">
    <property type="protein sequence ID" value="MFC7705217.1"/>
    <property type="molecule type" value="Genomic_DNA"/>
</dbReference>
<name>A0ABW2UPT2_9RHOB</name>
<protein>
    <recommendedName>
        <fullName evidence="3">Transcriptional regulator</fullName>
    </recommendedName>
</protein>
<gene>
    <name evidence="1" type="ORF">ACFQXB_13530</name>
</gene>
<evidence type="ECO:0008006" key="3">
    <source>
        <dbReference type="Google" id="ProtNLM"/>
    </source>
</evidence>
<accession>A0ABW2UPT2</accession>
<dbReference type="RefSeq" id="WP_377404738.1">
    <property type="nucleotide sequence ID" value="NZ_JBHTFQ010000007.1"/>
</dbReference>
<sequence length="85" mass="9292">MQASDSTPNAGSLDRIALKAFLRVVEAWELGHEDAAGLAGMSPNLQTSARKRITPMTAEEAMHWAEEHGLTDLLEIEFGDRIEDA</sequence>
<keyword evidence="2" id="KW-1185">Reference proteome</keyword>
<proteinExistence type="predicted"/>
<organism evidence="1 2">
    <name type="scientific">Plastorhodobacter daqingensis</name>
    <dbReference type="NCBI Taxonomy" id="1387281"/>
    <lineage>
        <taxon>Bacteria</taxon>
        <taxon>Pseudomonadati</taxon>
        <taxon>Pseudomonadota</taxon>
        <taxon>Alphaproteobacteria</taxon>
        <taxon>Rhodobacterales</taxon>
        <taxon>Paracoccaceae</taxon>
        <taxon>Plastorhodobacter</taxon>
    </lineage>
</organism>
<comment type="caution">
    <text evidence="1">The sequence shown here is derived from an EMBL/GenBank/DDBJ whole genome shotgun (WGS) entry which is preliminary data.</text>
</comment>
<dbReference type="Proteomes" id="UP001596516">
    <property type="component" value="Unassembled WGS sequence"/>
</dbReference>
<evidence type="ECO:0000313" key="2">
    <source>
        <dbReference type="Proteomes" id="UP001596516"/>
    </source>
</evidence>